<evidence type="ECO:0000313" key="8">
    <source>
        <dbReference type="Proteomes" id="UP000288028"/>
    </source>
</evidence>
<evidence type="ECO:0000256" key="2">
    <source>
        <dbReference type="ARBA" id="ARBA00012400"/>
    </source>
</evidence>
<keyword evidence="5" id="KW-0627">Porphyrin biosynthesis</keyword>
<dbReference type="PANTHER" id="PTHR35330">
    <property type="entry name" value="SIROHEME BIOSYNTHESIS PROTEIN MET8"/>
    <property type="match status" value="1"/>
</dbReference>
<dbReference type="EC" id="1.3.1.76" evidence="2"/>
<gene>
    <name evidence="7" type="ORF">CBF28_03750</name>
</gene>
<accession>A0A430B6W0</accession>
<dbReference type="InterPro" id="IPR028161">
    <property type="entry name" value="Met8-like"/>
</dbReference>
<protein>
    <recommendedName>
        <fullName evidence="2">precorrin-2 dehydrogenase</fullName>
        <ecNumber evidence="2">1.3.1.76</ecNumber>
    </recommendedName>
</protein>
<dbReference type="GO" id="GO:0019354">
    <property type="term" value="P:siroheme biosynthetic process"/>
    <property type="evidence" value="ECO:0007669"/>
    <property type="project" value="UniProtKB-UniPathway"/>
</dbReference>
<dbReference type="OrthoDB" id="9773765at2"/>
<dbReference type="NCBIfam" id="TIGR01470">
    <property type="entry name" value="cysG_Nterm"/>
    <property type="match status" value="1"/>
</dbReference>
<dbReference type="InterPro" id="IPR006367">
    <property type="entry name" value="Sirohaem_synthase_N"/>
</dbReference>
<dbReference type="GeneID" id="95581429"/>
<evidence type="ECO:0000256" key="5">
    <source>
        <dbReference type="ARBA" id="ARBA00023244"/>
    </source>
</evidence>
<evidence type="ECO:0000256" key="3">
    <source>
        <dbReference type="ARBA" id="ARBA00023002"/>
    </source>
</evidence>
<evidence type="ECO:0000256" key="4">
    <source>
        <dbReference type="ARBA" id="ARBA00023027"/>
    </source>
</evidence>
<dbReference type="GO" id="GO:0043115">
    <property type="term" value="F:precorrin-2 dehydrogenase activity"/>
    <property type="evidence" value="ECO:0007669"/>
    <property type="project" value="UniProtKB-EC"/>
</dbReference>
<dbReference type="InterPro" id="IPR036291">
    <property type="entry name" value="NAD(P)-bd_dom_sf"/>
</dbReference>
<comment type="caution">
    <text evidence="7">The sequence shown here is derived from an EMBL/GenBank/DDBJ whole genome shotgun (WGS) entry which is preliminary data.</text>
</comment>
<dbReference type="SUPFAM" id="SSF51735">
    <property type="entry name" value="NAD(P)-binding Rossmann-fold domains"/>
    <property type="match status" value="1"/>
</dbReference>
<keyword evidence="8" id="KW-1185">Reference proteome</keyword>
<dbReference type="Proteomes" id="UP000288028">
    <property type="component" value="Unassembled WGS sequence"/>
</dbReference>
<sequence>MYPITVNLKNKEVLIVGGGKIAARKVKGLISEEAIITIISPTLDEGIDATKVTWIQKKYETGDIFPSASLIFACTDDKPLNEQILEEALPSQIVNVVSNKEISEFYNMSMIKHDGLKIGISTEGASPLVAKKTRIELQEWLENK</sequence>
<evidence type="ECO:0000256" key="1">
    <source>
        <dbReference type="ARBA" id="ARBA00005010"/>
    </source>
</evidence>
<dbReference type="SUPFAM" id="SSF75615">
    <property type="entry name" value="Siroheme synthase middle domains-like"/>
    <property type="match status" value="1"/>
</dbReference>
<organism evidence="7 8">
    <name type="scientific">Vagococcus carniphilus</name>
    <dbReference type="NCBI Taxonomy" id="218144"/>
    <lineage>
        <taxon>Bacteria</taxon>
        <taxon>Bacillati</taxon>
        <taxon>Bacillota</taxon>
        <taxon>Bacilli</taxon>
        <taxon>Lactobacillales</taxon>
        <taxon>Enterococcaceae</taxon>
        <taxon>Vagococcus</taxon>
    </lineage>
</organism>
<dbReference type="UniPathway" id="UPA00262">
    <property type="reaction ID" value="UER00222"/>
</dbReference>
<dbReference type="GO" id="GO:0004325">
    <property type="term" value="F:ferrochelatase activity"/>
    <property type="evidence" value="ECO:0007669"/>
    <property type="project" value="InterPro"/>
</dbReference>
<dbReference type="Gene3D" id="3.40.50.720">
    <property type="entry name" value="NAD(P)-binding Rossmann-like Domain"/>
    <property type="match status" value="1"/>
</dbReference>
<evidence type="ECO:0000313" key="7">
    <source>
        <dbReference type="EMBL" id="RSU16074.1"/>
    </source>
</evidence>
<keyword evidence="4" id="KW-0520">NAD</keyword>
<dbReference type="PANTHER" id="PTHR35330:SF1">
    <property type="entry name" value="SIROHEME BIOSYNTHESIS PROTEIN MET8"/>
    <property type="match status" value="1"/>
</dbReference>
<dbReference type="RefSeq" id="WP_126792103.1">
    <property type="nucleotide sequence ID" value="NZ_CP060720.1"/>
</dbReference>
<keyword evidence="3" id="KW-0560">Oxidoreductase</keyword>
<dbReference type="Pfam" id="PF13241">
    <property type="entry name" value="NAD_binding_7"/>
    <property type="match status" value="1"/>
</dbReference>
<comment type="pathway">
    <text evidence="1">Porphyrin-containing compound metabolism; siroheme biosynthesis; sirohydrochlorin from precorrin-2: step 1/1.</text>
</comment>
<name>A0A430B6W0_9ENTE</name>
<comment type="catalytic activity">
    <reaction evidence="6">
        <text>precorrin-2 + NAD(+) = sirohydrochlorin + NADH + 2 H(+)</text>
        <dbReference type="Rhea" id="RHEA:15613"/>
        <dbReference type="ChEBI" id="CHEBI:15378"/>
        <dbReference type="ChEBI" id="CHEBI:57540"/>
        <dbReference type="ChEBI" id="CHEBI:57945"/>
        <dbReference type="ChEBI" id="CHEBI:58351"/>
        <dbReference type="ChEBI" id="CHEBI:58827"/>
        <dbReference type="EC" id="1.3.1.76"/>
    </reaction>
</comment>
<proteinExistence type="predicted"/>
<reference evidence="7 8" key="1">
    <citation type="submission" date="2017-05" db="EMBL/GenBank/DDBJ databases">
        <title>Vagococcus spp. assemblies.</title>
        <authorList>
            <person name="Gulvik C.A."/>
        </authorList>
    </citation>
    <scope>NUCLEOTIDE SEQUENCE [LARGE SCALE GENOMIC DNA]</scope>
    <source>
        <strain evidence="7 8">SS1714</strain>
    </source>
</reference>
<evidence type="ECO:0000256" key="6">
    <source>
        <dbReference type="ARBA" id="ARBA00047561"/>
    </source>
</evidence>
<dbReference type="AlphaFoldDB" id="A0A430B6W0"/>
<dbReference type="EMBL" id="NGKB01000003">
    <property type="protein sequence ID" value="RSU16074.1"/>
    <property type="molecule type" value="Genomic_DNA"/>
</dbReference>